<evidence type="ECO:0000256" key="1">
    <source>
        <dbReference type="ARBA" id="ARBA00010646"/>
    </source>
</evidence>
<dbReference type="InterPro" id="IPR017853">
    <property type="entry name" value="GH"/>
</dbReference>
<evidence type="ECO:0000256" key="2">
    <source>
        <dbReference type="ARBA" id="ARBA00022801"/>
    </source>
</evidence>
<evidence type="ECO:0000256" key="3">
    <source>
        <dbReference type="ARBA" id="ARBA00023295"/>
    </source>
</evidence>
<dbReference type="RefSeq" id="WP_379145591.1">
    <property type="nucleotide sequence ID" value="NZ_JBHUEN010000053.1"/>
</dbReference>
<proteinExistence type="inferred from homology"/>
<dbReference type="Pfam" id="PF01183">
    <property type="entry name" value="Glyco_hydro_25"/>
    <property type="match status" value="1"/>
</dbReference>
<dbReference type="InterPro" id="IPR018077">
    <property type="entry name" value="Glyco_hydro_fam25_subgr"/>
</dbReference>
<keyword evidence="2" id="KW-0378">Hydrolase</keyword>
<accession>A0ABW4RDB1</accession>
<gene>
    <name evidence="4" type="ORF">ACFSCT_18720</name>
</gene>
<protein>
    <submittedName>
        <fullName evidence="4">GH25 family lysozyme</fullName>
    </submittedName>
</protein>
<comment type="similarity">
    <text evidence="1">Belongs to the glycosyl hydrolase 25 family.</text>
</comment>
<dbReference type="PROSITE" id="PS51904">
    <property type="entry name" value="GLYCOSYL_HYDROL_F25_2"/>
    <property type="match status" value="1"/>
</dbReference>
<keyword evidence="5" id="KW-1185">Reference proteome</keyword>
<dbReference type="InterPro" id="IPR002053">
    <property type="entry name" value="Glyco_hydro_25"/>
</dbReference>
<dbReference type="SUPFAM" id="SSF51445">
    <property type="entry name" value="(Trans)glycosidases"/>
    <property type="match status" value="1"/>
</dbReference>
<dbReference type="Proteomes" id="UP001597213">
    <property type="component" value="Unassembled WGS sequence"/>
</dbReference>
<evidence type="ECO:0000313" key="5">
    <source>
        <dbReference type="Proteomes" id="UP001597213"/>
    </source>
</evidence>
<sequence length="252" mass="28406">MLFVAACGRSPARVSGGPGGYVGGAVPQISDSKPHVWVGGHPYNNQVHGIDVSKYQGNIDWNRAREAGVSFAFIKATEGGDHRDTSFPRYYAEAAAAGIPRGAYHYFYFCRSAQEQAAWFIANVPRQRGALPPVLDAEWTPTSRTCRTRPSPAEVQRELNTWLTIIERYYGQRPIVYTTVDFYRHNNLGQLQAEFWLRSVAGHPSKVYPGQRWTFWQYSGTGIVPGIRGNVDLNTFVGDAQTWRSWFQRRSQ</sequence>
<dbReference type="SMART" id="SM00641">
    <property type="entry name" value="Glyco_25"/>
    <property type="match status" value="1"/>
</dbReference>
<dbReference type="PANTHER" id="PTHR34135">
    <property type="entry name" value="LYSOZYME"/>
    <property type="match status" value="1"/>
</dbReference>
<dbReference type="PANTHER" id="PTHR34135:SF2">
    <property type="entry name" value="LYSOZYME"/>
    <property type="match status" value="1"/>
</dbReference>
<organism evidence="4 5">
    <name type="scientific">Paracoccus pacificus</name>
    <dbReference type="NCBI Taxonomy" id="1463598"/>
    <lineage>
        <taxon>Bacteria</taxon>
        <taxon>Pseudomonadati</taxon>
        <taxon>Pseudomonadota</taxon>
        <taxon>Alphaproteobacteria</taxon>
        <taxon>Rhodobacterales</taxon>
        <taxon>Paracoccaceae</taxon>
        <taxon>Paracoccus</taxon>
    </lineage>
</organism>
<name>A0ABW4RDB1_9RHOB</name>
<keyword evidence="3" id="KW-0326">Glycosidase</keyword>
<dbReference type="EMBL" id="JBHUEN010000053">
    <property type="protein sequence ID" value="MFD1883748.1"/>
    <property type="molecule type" value="Genomic_DNA"/>
</dbReference>
<comment type="caution">
    <text evidence="4">The sequence shown here is derived from an EMBL/GenBank/DDBJ whole genome shotgun (WGS) entry which is preliminary data.</text>
</comment>
<reference evidence="5" key="1">
    <citation type="journal article" date="2019" name="Int. J. Syst. Evol. Microbiol.">
        <title>The Global Catalogue of Microorganisms (GCM) 10K type strain sequencing project: providing services to taxonomists for standard genome sequencing and annotation.</title>
        <authorList>
            <consortium name="The Broad Institute Genomics Platform"/>
            <consortium name="The Broad Institute Genome Sequencing Center for Infectious Disease"/>
            <person name="Wu L."/>
            <person name="Ma J."/>
        </authorList>
    </citation>
    <scope>NUCLEOTIDE SEQUENCE [LARGE SCALE GENOMIC DNA]</scope>
    <source>
        <strain evidence="5">CCUG 56029</strain>
    </source>
</reference>
<dbReference type="Gene3D" id="3.20.20.80">
    <property type="entry name" value="Glycosidases"/>
    <property type="match status" value="1"/>
</dbReference>
<dbReference type="CDD" id="cd06413">
    <property type="entry name" value="GH25_muramidase_1"/>
    <property type="match status" value="1"/>
</dbReference>
<evidence type="ECO:0000313" key="4">
    <source>
        <dbReference type="EMBL" id="MFD1883748.1"/>
    </source>
</evidence>